<keyword evidence="2" id="KW-0489">Methyltransferase</keyword>
<evidence type="ECO:0008006" key="5">
    <source>
        <dbReference type="Google" id="ProtNLM"/>
    </source>
</evidence>
<dbReference type="Pfam" id="PF06253">
    <property type="entry name" value="MTTB"/>
    <property type="match status" value="1"/>
</dbReference>
<protein>
    <recommendedName>
        <fullName evidence="5">Trimethylamine methyltransferase</fullName>
    </recommendedName>
</protein>
<organism evidence="4">
    <name type="scientific">marine metagenome</name>
    <dbReference type="NCBI Taxonomy" id="408172"/>
    <lineage>
        <taxon>unclassified sequences</taxon>
        <taxon>metagenomes</taxon>
        <taxon>ecological metagenomes</taxon>
    </lineage>
</organism>
<dbReference type="Gene3D" id="3.20.20.480">
    <property type="entry name" value="Trimethylamine methyltransferase-like"/>
    <property type="match status" value="1"/>
</dbReference>
<reference evidence="4" key="1">
    <citation type="submission" date="2018-05" db="EMBL/GenBank/DDBJ databases">
        <authorList>
            <person name="Lanie J.A."/>
            <person name="Ng W.-L."/>
            <person name="Kazmierczak K.M."/>
            <person name="Andrzejewski T.M."/>
            <person name="Davidsen T.M."/>
            <person name="Wayne K.J."/>
            <person name="Tettelin H."/>
            <person name="Glass J.I."/>
            <person name="Rusch D."/>
            <person name="Podicherti R."/>
            <person name="Tsui H.-C.T."/>
            <person name="Winkler M.E."/>
        </authorList>
    </citation>
    <scope>NUCLEOTIDE SEQUENCE</scope>
</reference>
<sequence length="231" mass="25997">MSSAVERLGRNVRRTDRLKTKIEMLPTLKRNIPLTEPMSEEQILQMDNASLSILEEVGVEFHDPIALQHWTDAGADVKGERVHFDRGLIRELISTIPENLTMEARDPEKSLEIGGNNSIFVPMTGAPFISDLENKRRLPTLEDLANFHKLSHMLPALHSSAHHIVEPMDHPISHRHLRITYSSMKHSDKTFMGMTTSGKNAEDVMEMCKILFGAKYIDSHPVVTGNVNGNS</sequence>
<dbReference type="GO" id="GO:0015948">
    <property type="term" value="P:methanogenesis"/>
    <property type="evidence" value="ECO:0007669"/>
    <property type="project" value="InterPro"/>
</dbReference>
<comment type="similarity">
    <text evidence="1">Belongs to the trimethylamine methyltransferase family.</text>
</comment>
<dbReference type="InterPro" id="IPR038601">
    <property type="entry name" value="MttB-like_sf"/>
</dbReference>
<dbReference type="AlphaFoldDB" id="A0A382QYG7"/>
<dbReference type="InterPro" id="IPR010426">
    <property type="entry name" value="MTTB_MeTrfase"/>
</dbReference>
<dbReference type="GO" id="GO:0008168">
    <property type="term" value="F:methyltransferase activity"/>
    <property type="evidence" value="ECO:0007669"/>
    <property type="project" value="UniProtKB-KW"/>
</dbReference>
<gene>
    <name evidence="4" type="ORF">METZ01_LOCUS343397</name>
</gene>
<name>A0A382QYG7_9ZZZZ</name>
<evidence type="ECO:0000256" key="3">
    <source>
        <dbReference type="ARBA" id="ARBA00022679"/>
    </source>
</evidence>
<evidence type="ECO:0000256" key="1">
    <source>
        <dbReference type="ARBA" id="ARBA00007137"/>
    </source>
</evidence>
<proteinExistence type="inferred from homology"/>
<evidence type="ECO:0000256" key="2">
    <source>
        <dbReference type="ARBA" id="ARBA00022603"/>
    </source>
</evidence>
<keyword evidence="3" id="KW-0808">Transferase</keyword>
<evidence type="ECO:0000313" key="4">
    <source>
        <dbReference type="EMBL" id="SVC90543.1"/>
    </source>
</evidence>
<dbReference type="GO" id="GO:0032259">
    <property type="term" value="P:methylation"/>
    <property type="evidence" value="ECO:0007669"/>
    <property type="project" value="UniProtKB-KW"/>
</dbReference>
<dbReference type="EMBL" id="UINC01117837">
    <property type="protein sequence ID" value="SVC90543.1"/>
    <property type="molecule type" value="Genomic_DNA"/>
</dbReference>
<feature type="non-terminal residue" evidence="4">
    <location>
        <position position="231"/>
    </location>
</feature>
<accession>A0A382QYG7</accession>